<evidence type="ECO:0000256" key="2">
    <source>
        <dbReference type="ARBA" id="ARBA00022448"/>
    </source>
</evidence>
<dbReference type="Proteomes" id="UP000709336">
    <property type="component" value="Unassembled WGS sequence"/>
</dbReference>
<dbReference type="SUPFAM" id="SSF118215">
    <property type="entry name" value="Proton glutamate symport protein"/>
    <property type="match status" value="1"/>
</dbReference>
<reference evidence="8 9" key="1">
    <citation type="submission" date="2020-03" db="EMBL/GenBank/DDBJ databases">
        <title>Alteromonas ponticola sp. nov., isolated from seawater.</title>
        <authorList>
            <person name="Yoon J.-H."/>
            <person name="Kim Y.-O."/>
        </authorList>
    </citation>
    <scope>NUCLEOTIDE SEQUENCE [LARGE SCALE GENOMIC DNA]</scope>
    <source>
        <strain evidence="8 9">MYP5</strain>
    </source>
</reference>
<feature type="transmembrane region" description="Helical" evidence="7">
    <location>
        <begin position="166"/>
        <end position="183"/>
    </location>
</feature>
<dbReference type="EMBL" id="JAATNW010000001">
    <property type="protein sequence ID" value="NMH58711.1"/>
    <property type="molecule type" value="Genomic_DNA"/>
</dbReference>
<evidence type="ECO:0000256" key="6">
    <source>
        <dbReference type="ARBA" id="ARBA00023136"/>
    </source>
</evidence>
<comment type="subcellular location">
    <subcellularLocation>
        <location evidence="1">Cell membrane</location>
        <topology evidence="1">Multi-pass membrane protein</topology>
    </subcellularLocation>
</comment>
<keyword evidence="6 7" id="KW-0472">Membrane</keyword>
<organism evidence="8 9">
    <name type="scientific">Alteromonas ponticola</name>
    <dbReference type="NCBI Taxonomy" id="2720613"/>
    <lineage>
        <taxon>Bacteria</taxon>
        <taxon>Pseudomonadati</taxon>
        <taxon>Pseudomonadota</taxon>
        <taxon>Gammaproteobacteria</taxon>
        <taxon>Alteromonadales</taxon>
        <taxon>Alteromonadaceae</taxon>
        <taxon>Alteromonas/Salinimonas group</taxon>
        <taxon>Alteromonas</taxon>
    </lineage>
</organism>
<name>A0ABX1QZC4_9ALTE</name>
<keyword evidence="3" id="KW-1003">Cell membrane</keyword>
<protein>
    <submittedName>
        <fullName evidence="8">Dicarboxylate/amino acid:cation symporter</fullName>
    </submittedName>
</protein>
<gene>
    <name evidence="8" type="ORF">HCJ96_01555</name>
</gene>
<keyword evidence="9" id="KW-1185">Reference proteome</keyword>
<keyword evidence="4 7" id="KW-0812">Transmembrane</keyword>
<evidence type="ECO:0000256" key="1">
    <source>
        <dbReference type="ARBA" id="ARBA00004651"/>
    </source>
</evidence>
<evidence type="ECO:0000256" key="3">
    <source>
        <dbReference type="ARBA" id="ARBA00022475"/>
    </source>
</evidence>
<feature type="transmembrane region" description="Helical" evidence="7">
    <location>
        <begin position="235"/>
        <end position="257"/>
    </location>
</feature>
<dbReference type="Gene3D" id="1.10.3860.10">
    <property type="entry name" value="Sodium:dicarboxylate symporter"/>
    <property type="match status" value="1"/>
</dbReference>
<evidence type="ECO:0000313" key="8">
    <source>
        <dbReference type="EMBL" id="NMH58711.1"/>
    </source>
</evidence>
<accession>A0ABX1QZC4</accession>
<feature type="transmembrane region" description="Helical" evidence="7">
    <location>
        <begin position="12"/>
        <end position="32"/>
    </location>
</feature>
<evidence type="ECO:0000256" key="7">
    <source>
        <dbReference type="SAM" id="Phobius"/>
    </source>
</evidence>
<feature type="transmembrane region" description="Helical" evidence="7">
    <location>
        <begin position="102"/>
        <end position="123"/>
    </location>
</feature>
<proteinExistence type="predicted"/>
<feature type="transmembrane region" description="Helical" evidence="7">
    <location>
        <begin position="52"/>
        <end position="81"/>
    </location>
</feature>
<feature type="transmembrane region" description="Helical" evidence="7">
    <location>
        <begin position="347"/>
        <end position="376"/>
    </location>
</feature>
<dbReference type="Pfam" id="PF00375">
    <property type="entry name" value="SDF"/>
    <property type="match status" value="1"/>
</dbReference>
<evidence type="ECO:0000313" key="9">
    <source>
        <dbReference type="Proteomes" id="UP000709336"/>
    </source>
</evidence>
<dbReference type="PANTHER" id="PTHR42865">
    <property type="entry name" value="PROTON/GLUTAMATE-ASPARTATE SYMPORTER"/>
    <property type="match status" value="1"/>
</dbReference>
<dbReference type="PRINTS" id="PR00173">
    <property type="entry name" value="EDTRNSPORT"/>
</dbReference>
<evidence type="ECO:0000256" key="4">
    <source>
        <dbReference type="ARBA" id="ARBA00022692"/>
    </source>
</evidence>
<dbReference type="InterPro" id="IPR036458">
    <property type="entry name" value="Na:dicarbo_symporter_sf"/>
</dbReference>
<comment type="caution">
    <text evidence="8">The sequence shown here is derived from an EMBL/GenBank/DDBJ whole genome shotgun (WGS) entry which is preliminary data.</text>
</comment>
<dbReference type="InterPro" id="IPR001991">
    <property type="entry name" value="Na-dicarboxylate_symporter"/>
</dbReference>
<feature type="transmembrane region" description="Helical" evidence="7">
    <location>
        <begin position="204"/>
        <end position="229"/>
    </location>
</feature>
<keyword evidence="2" id="KW-0813">Transport</keyword>
<dbReference type="RefSeq" id="WP_169209265.1">
    <property type="nucleotide sequence ID" value="NZ_JAATNW010000001.1"/>
</dbReference>
<keyword evidence="5 7" id="KW-1133">Transmembrane helix</keyword>
<sequence>MSQSSHKYSLTTRIFIGMVAGIIIGAILQALFDDSGDLRFSVFSFEISTYNILVEGIFSTLGQIFIASLKMLVVPLVFVSLICGTSSLTEPSKLGRLGAKSVALYILTTAIAVTLAISLGLLVSPGEGLNLSTDAEFTAKQAPSFSQVIVDMFPSNPINSMAKGNMLQIIVFAVLFGIAMAMVGEAGKRLGAFFEDINTVIMRLVTIIMNLAPYGVFVLMAKLFATIGLETIGSLAKYFVLVLGVLALHAFVTYPILLKVFTGLNPLSLFKKMREAALFAFSTSSSSATLPVTMETARNKLGVGKSVTSFSLPLGATINMDGTAIMQGVATVFIAQVYAVDLSINDYIMVVLTATLASIGTAGVPGVGLIMLAMVLQQVNLPVEGIALIIGVDRLLDMTRTAVNITGDCTVACIVGKSEGELDEGVYNNPDAGIEEEEVDLKHFDKNS</sequence>
<evidence type="ECO:0000256" key="5">
    <source>
        <dbReference type="ARBA" id="ARBA00022989"/>
    </source>
</evidence>
<dbReference type="PANTHER" id="PTHR42865:SF7">
    <property type="entry name" value="PROTON_GLUTAMATE-ASPARTATE SYMPORTER"/>
    <property type="match status" value="1"/>
</dbReference>